<comment type="caution">
    <text evidence="2">The sequence shown here is derived from an EMBL/GenBank/DDBJ whole genome shotgun (WGS) entry which is preliminary data.</text>
</comment>
<dbReference type="OrthoDB" id="10108286at2759"/>
<dbReference type="AlphaFoldDB" id="A0A814QFL1"/>
<protein>
    <submittedName>
        <fullName evidence="2">Uncharacterized protein</fullName>
    </submittedName>
</protein>
<name>A0A814QFL1_ADIRI</name>
<reference evidence="2" key="1">
    <citation type="submission" date="2021-02" db="EMBL/GenBank/DDBJ databases">
        <authorList>
            <person name="Nowell W R."/>
        </authorList>
    </citation>
    <scope>NUCLEOTIDE SEQUENCE</scope>
</reference>
<accession>A0A814QFL1</accession>
<gene>
    <name evidence="2" type="ORF">EDS130_LOCUS20994</name>
    <name evidence="1" type="ORF">XAT740_LOCUS8738</name>
</gene>
<proteinExistence type="predicted"/>
<evidence type="ECO:0000313" key="1">
    <source>
        <dbReference type="EMBL" id="CAF0915107.1"/>
    </source>
</evidence>
<dbReference type="Proteomes" id="UP000663828">
    <property type="component" value="Unassembled WGS sequence"/>
</dbReference>
<evidence type="ECO:0000313" key="4">
    <source>
        <dbReference type="Proteomes" id="UP000663852"/>
    </source>
</evidence>
<dbReference type="EMBL" id="CAJNOJ010000105">
    <property type="protein sequence ID" value="CAF1119966.1"/>
    <property type="molecule type" value="Genomic_DNA"/>
</dbReference>
<evidence type="ECO:0000313" key="2">
    <source>
        <dbReference type="EMBL" id="CAF1119966.1"/>
    </source>
</evidence>
<evidence type="ECO:0000313" key="3">
    <source>
        <dbReference type="Proteomes" id="UP000663828"/>
    </source>
</evidence>
<keyword evidence="3" id="KW-1185">Reference proteome</keyword>
<organism evidence="2 4">
    <name type="scientific">Adineta ricciae</name>
    <name type="common">Rotifer</name>
    <dbReference type="NCBI Taxonomy" id="249248"/>
    <lineage>
        <taxon>Eukaryota</taxon>
        <taxon>Metazoa</taxon>
        <taxon>Spiralia</taxon>
        <taxon>Gnathifera</taxon>
        <taxon>Rotifera</taxon>
        <taxon>Eurotatoria</taxon>
        <taxon>Bdelloidea</taxon>
        <taxon>Adinetida</taxon>
        <taxon>Adinetidae</taxon>
        <taxon>Adineta</taxon>
    </lineage>
</organism>
<dbReference type="Proteomes" id="UP000663852">
    <property type="component" value="Unassembled WGS sequence"/>
</dbReference>
<dbReference type="EMBL" id="CAJNOR010000439">
    <property type="protein sequence ID" value="CAF0915107.1"/>
    <property type="molecule type" value="Genomic_DNA"/>
</dbReference>
<sequence length="106" mass="12217">MLSWNPANYRCGPLFIHLADVDDSEITRQAIAFLREKKIPLLAYKGGFSCKYEPHRLIYELRKRSIILTGLRTLNGRSYWTLSKPLDFGFGIGVAPKPYMQHKGFL</sequence>